<keyword evidence="3" id="KW-1185">Reference proteome</keyword>
<feature type="domain" description="SGNH hydrolase-type esterase" evidence="1">
    <location>
        <begin position="42"/>
        <end position="148"/>
    </location>
</feature>
<reference evidence="2 3" key="1">
    <citation type="submission" date="2019-01" db="EMBL/GenBank/DDBJ databases">
        <authorList>
            <person name="Chen W.-M."/>
        </authorList>
    </citation>
    <scope>NUCLEOTIDE SEQUENCE [LARGE SCALE GENOMIC DNA]</scope>
    <source>
        <strain evidence="2 3">TER-1</strain>
    </source>
</reference>
<protein>
    <recommendedName>
        <fullName evidence="1">SGNH hydrolase-type esterase domain-containing protein</fullName>
    </recommendedName>
</protein>
<dbReference type="InterPro" id="IPR051532">
    <property type="entry name" value="Ester_Hydrolysis_Enzymes"/>
</dbReference>
<dbReference type="SUPFAM" id="SSF52266">
    <property type="entry name" value="SGNH hydrolase"/>
    <property type="match status" value="1"/>
</dbReference>
<sequence>MGILHRGRSALVRIFVSIGFVAALAVPGAVSSADAAQISIVALGASNTDGKGVSRAEAYPAQLERILRDKGLDVSVTNAGISGDTTEGMLNRLDSSVPEGTRLVILQPGNNDGRGGKRQGYRVIDPEATAGNLESIVSRLQARGIAVAIFAGYHGVARDVAAHTHSVFLGGIRAGVPAAAIQPDGEHFLPEGYAIVAQRIAPRIVAMLGRGRH</sequence>
<dbReference type="PANTHER" id="PTHR30383:SF24">
    <property type="entry name" value="THIOESTERASE 1_PROTEASE 1_LYSOPHOSPHOLIPASE L1"/>
    <property type="match status" value="1"/>
</dbReference>
<gene>
    <name evidence="2" type="ORF">EOE48_26310</name>
</gene>
<comment type="caution">
    <text evidence="2">The sequence shown here is derived from an EMBL/GenBank/DDBJ whole genome shotgun (WGS) entry which is preliminary data.</text>
</comment>
<organism evidence="2 3">
    <name type="scientific">Methylobacterium oryzihabitans</name>
    <dbReference type="NCBI Taxonomy" id="2499852"/>
    <lineage>
        <taxon>Bacteria</taxon>
        <taxon>Pseudomonadati</taxon>
        <taxon>Pseudomonadota</taxon>
        <taxon>Alphaproteobacteria</taxon>
        <taxon>Hyphomicrobiales</taxon>
        <taxon>Methylobacteriaceae</taxon>
        <taxon>Methylobacterium</taxon>
    </lineage>
</organism>
<accession>A0A437NUN2</accession>
<dbReference type="PANTHER" id="PTHR30383">
    <property type="entry name" value="THIOESTERASE 1/PROTEASE 1/LYSOPHOSPHOLIPASE L1"/>
    <property type="match status" value="1"/>
</dbReference>
<dbReference type="InterPro" id="IPR013830">
    <property type="entry name" value="SGNH_hydro"/>
</dbReference>
<evidence type="ECO:0000313" key="2">
    <source>
        <dbReference type="EMBL" id="RVU13735.1"/>
    </source>
</evidence>
<dbReference type="OrthoDB" id="8227335at2"/>
<dbReference type="EMBL" id="SACP01000043">
    <property type="protein sequence ID" value="RVU13735.1"/>
    <property type="molecule type" value="Genomic_DNA"/>
</dbReference>
<evidence type="ECO:0000259" key="1">
    <source>
        <dbReference type="Pfam" id="PF13472"/>
    </source>
</evidence>
<dbReference type="Gene3D" id="3.40.50.1110">
    <property type="entry name" value="SGNH hydrolase"/>
    <property type="match status" value="1"/>
</dbReference>
<evidence type="ECO:0000313" key="3">
    <source>
        <dbReference type="Proteomes" id="UP000286997"/>
    </source>
</evidence>
<dbReference type="Pfam" id="PF13472">
    <property type="entry name" value="Lipase_GDSL_2"/>
    <property type="match status" value="1"/>
</dbReference>
<proteinExistence type="predicted"/>
<dbReference type="InterPro" id="IPR036514">
    <property type="entry name" value="SGNH_hydro_sf"/>
</dbReference>
<dbReference type="GO" id="GO:0004622">
    <property type="term" value="F:phosphatidylcholine lysophospholipase activity"/>
    <property type="evidence" value="ECO:0007669"/>
    <property type="project" value="TreeGrafter"/>
</dbReference>
<dbReference type="RefSeq" id="WP_127733848.1">
    <property type="nucleotide sequence ID" value="NZ_SACP01000043.1"/>
</dbReference>
<dbReference type="AlphaFoldDB" id="A0A437NUN2"/>
<dbReference type="Proteomes" id="UP000286997">
    <property type="component" value="Unassembled WGS sequence"/>
</dbReference>
<name>A0A437NUN2_9HYPH</name>